<reference evidence="2 3" key="1">
    <citation type="submission" date="2017-10" db="EMBL/GenBank/DDBJ databases">
        <title>Development of genomic resources for the powdery mildew, Erysiphe pulchra.</title>
        <authorList>
            <person name="Wadl P.A."/>
            <person name="Mack B.M."/>
            <person name="Moore G."/>
            <person name="Beltz S.B."/>
        </authorList>
    </citation>
    <scope>NUCLEOTIDE SEQUENCE [LARGE SCALE GENOMIC DNA]</scope>
    <source>
        <strain evidence="2">Cflorida</strain>
    </source>
</reference>
<dbReference type="EMBL" id="PEDP01001086">
    <property type="protein sequence ID" value="POS84290.1"/>
    <property type="molecule type" value="Genomic_DNA"/>
</dbReference>
<dbReference type="Proteomes" id="UP000237438">
    <property type="component" value="Unassembled WGS sequence"/>
</dbReference>
<feature type="region of interest" description="Disordered" evidence="1">
    <location>
        <begin position="146"/>
        <end position="174"/>
    </location>
</feature>
<sequence length="207" mass="22777">MTDSMDPSPESLAPLTELGYQPPPIPPVPPIPNSPSPIAPPPPLEKYHLQPLSPSKRPIPERFLKIKSNSDVANAFIPQELAEIIAARQRRERAWHARLIICTVVISILDSTLANFNEEIEIEEAVALKSYLRQAVANFAAADSLTSPPCVPSHTRPNKDNRKGKDKEMNTNTNINMSMNTTKKVAVATPKNILSQSSNRASMKEAE</sequence>
<evidence type="ECO:0000313" key="3">
    <source>
        <dbReference type="Proteomes" id="UP000237438"/>
    </source>
</evidence>
<feature type="compositionally biased region" description="Pro residues" evidence="1">
    <location>
        <begin position="21"/>
        <end position="44"/>
    </location>
</feature>
<proteinExistence type="predicted"/>
<dbReference type="AlphaFoldDB" id="A0A2S4PQI0"/>
<feature type="region of interest" description="Disordered" evidence="1">
    <location>
        <begin position="1"/>
        <end position="54"/>
    </location>
</feature>
<gene>
    <name evidence="2" type="ORF">EPUL_004346</name>
</gene>
<accession>A0A2S4PQI0</accession>
<protein>
    <submittedName>
        <fullName evidence="2">Uncharacterized protein</fullName>
    </submittedName>
</protein>
<name>A0A2S4PQI0_9PEZI</name>
<comment type="caution">
    <text evidence="2">The sequence shown here is derived from an EMBL/GenBank/DDBJ whole genome shotgun (WGS) entry which is preliminary data.</text>
</comment>
<evidence type="ECO:0000256" key="1">
    <source>
        <dbReference type="SAM" id="MobiDB-lite"/>
    </source>
</evidence>
<keyword evidence="3" id="KW-1185">Reference proteome</keyword>
<organism evidence="2 3">
    <name type="scientific">Erysiphe pulchra</name>
    <dbReference type="NCBI Taxonomy" id="225359"/>
    <lineage>
        <taxon>Eukaryota</taxon>
        <taxon>Fungi</taxon>
        <taxon>Dikarya</taxon>
        <taxon>Ascomycota</taxon>
        <taxon>Pezizomycotina</taxon>
        <taxon>Leotiomycetes</taxon>
        <taxon>Erysiphales</taxon>
        <taxon>Erysiphaceae</taxon>
        <taxon>Erysiphe</taxon>
    </lineage>
</organism>
<feature type="compositionally biased region" description="Basic and acidic residues" evidence="1">
    <location>
        <begin position="157"/>
        <end position="169"/>
    </location>
</feature>
<evidence type="ECO:0000313" key="2">
    <source>
        <dbReference type="EMBL" id="POS84290.1"/>
    </source>
</evidence>